<dbReference type="Gene3D" id="1.10.10.60">
    <property type="entry name" value="Homeodomain-like"/>
    <property type="match status" value="1"/>
</dbReference>
<evidence type="ECO:0008006" key="4">
    <source>
        <dbReference type="Google" id="ProtNLM"/>
    </source>
</evidence>
<feature type="region of interest" description="Disordered" evidence="1">
    <location>
        <begin position="45"/>
        <end position="105"/>
    </location>
</feature>
<name>A0AAD8F0J0_BIOPF</name>
<dbReference type="GO" id="GO:0004803">
    <property type="term" value="F:transposase activity"/>
    <property type="evidence" value="ECO:0007669"/>
    <property type="project" value="InterPro"/>
</dbReference>
<dbReference type="EMBL" id="JASAOG010000160">
    <property type="protein sequence ID" value="KAK0046805.1"/>
    <property type="molecule type" value="Genomic_DNA"/>
</dbReference>
<dbReference type="AlphaFoldDB" id="A0AAD8F0J0"/>
<sequence length="178" mass="20219">MEDYSMLSDLAGKLEIPVKERSNWIEKQMTLKIRNEELKLRNKKLELSATKRKPNDTSEDQSLGDALTNTKSNPPEQKKDKMDDVSCNAGIISPQETKEDKKVPKTRTWPITKKIEVIAQLEAGKTISDLNSKHGIPSSTISTWLSKKDKIKEKFAENKEIFSANPQSSHPKTKKIKQ</sequence>
<evidence type="ECO:0000313" key="3">
    <source>
        <dbReference type="Proteomes" id="UP001233172"/>
    </source>
</evidence>
<accession>A0AAD8F0J0</accession>
<dbReference type="InterPro" id="IPR002514">
    <property type="entry name" value="Transposase_8"/>
</dbReference>
<evidence type="ECO:0000313" key="2">
    <source>
        <dbReference type="EMBL" id="KAK0046805.1"/>
    </source>
</evidence>
<dbReference type="GO" id="GO:0003677">
    <property type="term" value="F:DNA binding"/>
    <property type="evidence" value="ECO:0007669"/>
    <property type="project" value="InterPro"/>
</dbReference>
<organism evidence="2 3">
    <name type="scientific">Biomphalaria pfeifferi</name>
    <name type="common">Bloodfluke planorb</name>
    <name type="synonym">Freshwater snail</name>
    <dbReference type="NCBI Taxonomy" id="112525"/>
    <lineage>
        <taxon>Eukaryota</taxon>
        <taxon>Metazoa</taxon>
        <taxon>Spiralia</taxon>
        <taxon>Lophotrochozoa</taxon>
        <taxon>Mollusca</taxon>
        <taxon>Gastropoda</taxon>
        <taxon>Heterobranchia</taxon>
        <taxon>Euthyneura</taxon>
        <taxon>Panpulmonata</taxon>
        <taxon>Hygrophila</taxon>
        <taxon>Lymnaeoidea</taxon>
        <taxon>Planorbidae</taxon>
        <taxon>Biomphalaria</taxon>
    </lineage>
</organism>
<feature type="region of interest" description="Disordered" evidence="1">
    <location>
        <begin position="159"/>
        <end position="178"/>
    </location>
</feature>
<dbReference type="GO" id="GO:0006313">
    <property type="term" value="P:DNA transposition"/>
    <property type="evidence" value="ECO:0007669"/>
    <property type="project" value="InterPro"/>
</dbReference>
<dbReference type="InterPro" id="IPR009057">
    <property type="entry name" value="Homeodomain-like_sf"/>
</dbReference>
<dbReference type="Pfam" id="PF01527">
    <property type="entry name" value="HTH_Tnp_1"/>
    <property type="match status" value="1"/>
</dbReference>
<gene>
    <name evidence="2" type="ORF">Bpfe_023829</name>
</gene>
<feature type="non-terminal residue" evidence="2">
    <location>
        <position position="1"/>
    </location>
</feature>
<dbReference type="SUPFAM" id="SSF46689">
    <property type="entry name" value="Homeodomain-like"/>
    <property type="match status" value="1"/>
</dbReference>
<comment type="caution">
    <text evidence="2">The sequence shown here is derived from an EMBL/GenBank/DDBJ whole genome shotgun (WGS) entry which is preliminary data.</text>
</comment>
<evidence type="ECO:0000256" key="1">
    <source>
        <dbReference type="SAM" id="MobiDB-lite"/>
    </source>
</evidence>
<proteinExistence type="predicted"/>
<keyword evidence="3" id="KW-1185">Reference proteome</keyword>
<dbReference type="Proteomes" id="UP001233172">
    <property type="component" value="Unassembled WGS sequence"/>
</dbReference>
<protein>
    <recommendedName>
        <fullName evidence="4">HTH psq-type domain-containing protein</fullName>
    </recommendedName>
</protein>
<reference evidence="2" key="1">
    <citation type="journal article" date="2023" name="PLoS Negl. Trop. Dis.">
        <title>A genome sequence for Biomphalaria pfeifferi, the major vector snail for the human-infecting parasite Schistosoma mansoni.</title>
        <authorList>
            <person name="Bu L."/>
            <person name="Lu L."/>
            <person name="Laidemitt M.R."/>
            <person name="Zhang S.M."/>
            <person name="Mutuku M."/>
            <person name="Mkoji G."/>
            <person name="Steinauer M."/>
            <person name="Loker E.S."/>
        </authorList>
    </citation>
    <scope>NUCLEOTIDE SEQUENCE</scope>
    <source>
        <strain evidence="2">KasaAsao</strain>
    </source>
</reference>
<reference evidence="2" key="2">
    <citation type="submission" date="2023-04" db="EMBL/GenBank/DDBJ databases">
        <authorList>
            <person name="Bu L."/>
            <person name="Lu L."/>
            <person name="Laidemitt M.R."/>
            <person name="Zhang S.M."/>
            <person name="Mutuku M."/>
            <person name="Mkoji G."/>
            <person name="Steinauer M."/>
            <person name="Loker E.S."/>
        </authorList>
    </citation>
    <scope>NUCLEOTIDE SEQUENCE</scope>
    <source>
        <strain evidence="2">KasaAsao</strain>
        <tissue evidence="2">Whole Snail</tissue>
    </source>
</reference>